<comment type="caution">
    <text evidence="4">The sequence shown here is derived from an EMBL/GenBank/DDBJ whole genome shotgun (WGS) entry which is preliminary data.</text>
</comment>
<organism evidence="4 5">
    <name type="scientific">Megalops atlanticus</name>
    <name type="common">Tarpon</name>
    <name type="synonym">Clupea gigantea</name>
    <dbReference type="NCBI Taxonomy" id="7932"/>
    <lineage>
        <taxon>Eukaryota</taxon>
        <taxon>Metazoa</taxon>
        <taxon>Chordata</taxon>
        <taxon>Craniata</taxon>
        <taxon>Vertebrata</taxon>
        <taxon>Euteleostomi</taxon>
        <taxon>Actinopterygii</taxon>
        <taxon>Neopterygii</taxon>
        <taxon>Teleostei</taxon>
        <taxon>Elopiformes</taxon>
        <taxon>Megalopidae</taxon>
        <taxon>Megalops</taxon>
    </lineage>
</organism>
<dbReference type="InterPro" id="IPR050657">
    <property type="entry name" value="Ankyrin_repeat_domain"/>
</dbReference>
<dbReference type="PROSITE" id="PS50297">
    <property type="entry name" value="ANK_REP_REGION"/>
    <property type="match status" value="2"/>
</dbReference>
<feature type="region of interest" description="Disordered" evidence="3">
    <location>
        <begin position="606"/>
        <end position="644"/>
    </location>
</feature>
<dbReference type="EMBL" id="JAFDVH010000022">
    <property type="protein sequence ID" value="KAG7456800.1"/>
    <property type="molecule type" value="Genomic_DNA"/>
</dbReference>
<keyword evidence="5" id="KW-1185">Reference proteome</keyword>
<dbReference type="OrthoDB" id="366390at2759"/>
<feature type="compositionally biased region" description="Polar residues" evidence="3">
    <location>
        <begin position="606"/>
        <end position="637"/>
    </location>
</feature>
<dbReference type="SMART" id="SM00248">
    <property type="entry name" value="ANK"/>
    <property type="match status" value="3"/>
</dbReference>
<feature type="region of interest" description="Disordered" evidence="3">
    <location>
        <begin position="279"/>
        <end position="300"/>
    </location>
</feature>
<evidence type="ECO:0000256" key="3">
    <source>
        <dbReference type="SAM" id="MobiDB-lite"/>
    </source>
</evidence>
<evidence type="ECO:0000313" key="4">
    <source>
        <dbReference type="EMBL" id="KAG7456800.1"/>
    </source>
</evidence>
<gene>
    <name evidence="4" type="ORF">MATL_G00239700</name>
</gene>
<evidence type="ECO:0000256" key="2">
    <source>
        <dbReference type="SAM" id="Coils"/>
    </source>
</evidence>
<feature type="coiled-coil region" evidence="2">
    <location>
        <begin position="327"/>
        <end position="443"/>
    </location>
</feature>
<feature type="region of interest" description="Disordered" evidence="3">
    <location>
        <begin position="558"/>
        <end position="585"/>
    </location>
</feature>
<dbReference type="PANTHER" id="PTHR24147:SF53">
    <property type="entry name" value="ANKYRIN REPEAT DOMAIN 26"/>
    <property type="match status" value="1"/>
</dbReference>
<dbReference type="Gene3D" id="1.25.40.20">
    <property type="entry name" value="Ankyrin repeat-containing domain"/>
    <property type="match status" value="2"/>
</dbReference>
<evidence type="ECO:0000256" key="1">
    <source>
        <dbReference type="PROSITE-ProRule" id="PRU00023"/>
    </source>
</evidence>
<feature type="coiled-coil region" evidence="2">
    <location>
        <begin position="498"/>
        <end position="525"/>
    </location>
</feature>
<feature type="compositionally biased region" description="Low complexity" evidence="3">
    <location>
        <begin position="562"/>
        <end position="577"/>
    </location>
</feature>
<accession>A0A9D3PEK3</accession>
<dbReference type="PROSITE" id="PS50088">
    <property type="entry name" value="ANK_REPEAT"/>
    <property type="match status" value="2"/>
</dbReference>
<feature type="repeat" description="ANK" evidence="1">
    <location>
        <begin position="28"/>
        <end position="60"/>
    </location>
</feature>
<feature type="compositionally biased region" description="Polar residues" evidence="3">
    <location>
        <begin position="280"/>
        <end position="290"/>
    </location>
</feature>
<dbReference type="PANTHER" id="PTHR24147">
    <property type="entry name" value="ANKYRIN REPEAT DOMAIN 36-RELATED"/>
    <property type="match status" value="1"/>
</dbReference>
<dbReference type="SUPFAM" id="SSF48403">
    <property type="entry name" value="Ankyrin repeat"/>
    <property type="match status" value="1"/>
</dbReference>
<keyword evidence="1" id="KW-0040">ANK repeat</keyword>
<evidence type="ECO:0000313" key="5">
    <source>
        <dbReference type="Proteomes" id="UP001046870"/>
    </source>
</evidence>
<dbReference type="InterPro" id="IPR036770">
    <property type="entry name" value="Ankyrin_rpt-contain_sf"/>
</dbReference>
<reference evidence="4" key="1">
    <citation type="submission" date="2021-01" db="EMBL/GenBank/DDBJ databases">
        <authorList>
            <person name="Zahm M."/>
            <person name="Roques C."/>
            <person name="Cabau C."/>
            <person name="Klopp C."/>
            <person name="Donnadieu C."/>
            <person name="Jouanno E."/>
            <person name="Lampietro C."/>
            <person name="Louis A."/>
            <person name="Herpin A."/>
            <person name="Echchiki A."/>
            <person name="Berthelot C."/>
            <person name="Parey E."/>
            <person name="Roest-Crollius H."/>
            <person name="Braasch I."/>
            <person name="Postlethwait J."/>
            <person name="Bobe J."/>
            <person name="Montfort J."/>
            <person name="Bouchez O."/>
            <person name="Begum T."/>
            <person name="Mejri S."/>
            <person name="Adams A."/>
            <person name="Chen W.-J."/>
            <person name="Guiguen Y."/>
        </authorList>
    </citation>
    <scope>NUCLEOTIDE SEQUENCE</scope>
    <source>
        <strain evidence="4">YG-15Mar2019-1</strain>
        <tissue evidence="4">Brain</tissue>
    </source>
</reference>
<dbReference type="Proteomes" id="UP001046870">
    <property type="component" value="Chromosome 22"/>
</dbReference>
<name>A0A9D3PEK3_MEGAT</name>
<protein>
    <submittedName>
        <fullName evidence="4">Uncharacterized protein</fullName>
    </submittedName>
</protein>
<dbReference type="InterPro" id="IPR002110">
    <property type="entry name" value="Ankyrin_rpt"/>
</dbReference>
<dbReference type="Pfam" id="PF12796">
    <property type="entry name" value="Ank_2"/>
    <property type="match status" value="1"/>
</dbReference>
<sequence>MKAVQCQQERCAAILLQCGADPSLRDVDGNTALHLAARTPCVSTAELLLQHDVNINAQNQDGNTPLILAVMENQVEMVAVLLSNGADAEARDQHGWTSLMRASVRGQARIAWILSQHIEEKRVREDRACAFDDWPVMIQPPVCPPPVLDEEQCFGSLVEEFKSGSLHGGGTIGQEGSKGCDVDDYDWENKLEDLKIKAASALANLRNAVKETAGRDGSLLGPISMFLPNDDQDSDSITKTCGEMSLQELGIYQQEEKSGSKNGEDDDDDWEKKLPALKTQAASTSANQTYAEEMTDPAPQSHDRLINELLGAVSWLEKECAGAREALQESHELRRRQEEQHRREKEQLELEVKACIMNMRQLEKEQDEALRQQQELLKTHLLTLQGNRRERRRMLKLLQESEEKYDQSERCLQNVRLALAREVSQLEETNRQLEAEVVALRQHMETSMVPHSQVALYCREIEGQAQQLVHGNLAEVNRFLLNQAAAHEALNQKRDAVEAGLRAQVQQLAEELARVRTQQDRTRKEVEQHRWLCMWPVDHRQNQAAELEWTKQRLTPAAPRLQSAAQTSSSSTATSTADRMRPGWVQGAIPPMGLLELSGLTYGVTTGLSSSSSNQITGPSDPPSNQTEEPSGTSHNVATLDYTD</sequence>
<dbReference type="AlphaFoldDB" id="A0A9D3PEK3"/>
<keyword evidence="2" id="KW-0175">Coiled coil</keyword>
<proteinExistence type="predicted"/>
<feature type="repeat" description="ANK" evidence="1">
    <location>
        <begin position="61"/>
        <end position="93"/>
    </location>
</feature>